<feature type="chain" id="PRO_5037663291" evidence="4">
    <location>
        <begin position="23"/>
        <end position="162"/>
    </location>
</feature>
<dbReference type="EMBL" id="ON155967">
    <property type="protein sequence ID" value="UXO98105.1"/>
    <property type="molecule type" value="mRNA"/>
</dbReference>
<reference evidence="6" key="1">
    <citation type="journal article" date="2022" name="J. Proteome Res.">
        <title>Neuropeptidomes of Tenebrio molitor L. and Zophobas atratus Fab. (Coleoptera, Polyphaga: Tenebrionidae).</title>
        <authorList>
            <person name="Marciniak P."/>
            <person name="Pacholska-Bogalska J."/>
            <person name="Ragionieri L."/>
        </authorList>
    </citation>
    <scope>NUCLEOTIDE SEQUENCE</scope>
    <source>
        <strain evidence="6">DN32415_c0_g1_i1</strain>
    </source>
</reference>
<dbReference type="GO" id="GO:0005576">
    <property type="term" value="C:extracellular region"/>
    <property type="evidence" value="ECO:0007669"/>
    <property type="project" value="InterPro"/>
</dbReference>
<feature type="compositionally biased region" description="Basic and acidic residues" evidence="3">
    <location>
        <begin position="93"/>
        <end position="117"/>
    </location>
</feature>
<keyword evidence="2 4" id="KW-0732">Signal</keyword>
<dbReference type="CDD" id="cd04366">
    <property type="entry name" value="IlGF_insulin_bombyxin_like"/>
    <property type="match status" value="1"/>
</dbReference>
<feature type="domain" description="Insulin-like" evidence="5">
    <location>
        <begin position="28"/>
        <end position="79"/>
    </location>
</feature>
<evidence type="ECO:0000259" key="5">
    <source>
        <dbReference type="SMART" id="SM00078"/>
    </source>
</evidence>
<dbReference type="Gene3D" id="1.10.100.10">
    <property type="entry name" value="Insulin-like"/>
    <property type="match status" value="1"/>
</dbReference>
<evidence type="ECO:0000313" key="6">
    <source>
        <dbReference type="EMBL" id="UXO98105.1"/>
    </source>
</evidence>
<keyword evidence="1" id="KW-0165">Cleavage on pair of basic residues</keyword>
<dbReference type="SMART" id="SM00078">
    <property type="entry name" value="IlGF"/>
    <property type="match status" value="1"/>
</dbReference>
<evidence type="ECO:0000256" key="2">
    <source>
        <dbReference type="ARBA" id="ARBA00022729"/>
    </source>
</evidence>
<proteinExistence type="evidence at transcript level"/>
<evidence type="ECO:0000256" key="4">
    <source>
        <dbReference type="SAM" id="SignalP"/>
    </source>
</evidence>
<dbReference type="GO" id="GO:0005179">
    <property type="term" value="F:hormone activity"/>
    <property type="evidence" value="ECO:0007669"/>
    <property type="project" value="InterPro"/>
</dbReference>
<dbReference type="InterPro" id="IPR016179">
    <property type="entry name" value="Insulin-like"/>
</dbReference>
<dbReference type="AlphaFoldDB" id="A0A977SQ65"/>
<organism evidence="6">
    <name type="scientific">Tenebrio molitor</name>
    <name type="common">Yellow mealworm beetle</name>
    <dbReference type="NCBI Taxonomy" id="7067"/>
    <lineage>
        <taxon>Eukaryota</taxon>
        <taxon>Metazoa</taxon>
        <taxon>Ecdysozoa</taxon>
        <taxon>Arthropoda</taxon>
        <taxon>Hexapoda</taxon>
        <taxon>Insecta</taxon>
        <taxon>Pterygota</taxon>
        <taxon>Neoptera</taxon>
        <taxon>Endopterygota</taxon>
        <taxon>Coleoptera</taxon>
        <taxon>Polyphaga</taxon>
        <taxon>Cucujiformia</taxon>
        <taxon>Tenebrionidae</taxon>
        <taxon>Tenebrio</taxon>
    </lineage>
</organism>
<protein>
    <submittedName>
        <fullName evidence="6">Arthropod insulin-like growth factor 1</fullName>
    </submittedName>
</protein>
<dbReference type="SUPFAM" id="SSF56994">
    <property type="entry name" value="Insulin-like"/>
    <property type="match status" value="1"/>
</dbReference>
<name>A0A977SQ65_TENMO</name>
<accession>A0A977SQ65</accession>
<feature type="region of interest" description="Disordered" evidence="3">
    <location>
        <begin position="90"/>
        <end position="118"/>
    </location>
</feature>
<feature type="signal peptide" evidence="4">
    <location>
        <begin position="1"/>
        <end position="22"/>
    </location>
</feature>
<evidence type="ECO:0000256" key="1">
    <source>
        <dbReference type="ARBA" id="ARBA00022685"/>
    </source>
</evidence>
<sequence length="162" mass="18889">MNVPKGWIKMLCLVAAIGQISANIDSKEYFCGKKLVRTLTELCSIYNNPTYARNRFRRQIVDECCRSPCTRRYLVLYYCSEAKSSVVSLLNRTKPENSSKQEKTGRSEPSPSEERNSLTRIKKLRRMQSPRNMIHNPVPPAKLGHVEHSQRPFYVWKFSRVY</sequence>
<evidence type="ECO:0000256" key="3">
    <source>
        <dbReference type="SAM" id="MobiDB-lite"/>
    </source>
</evidence>
<dbReference type="InterPro" id="IPR036438">
    <property type="entry name" value="Insulin-like_sf"/>
</dbReference>